<keyword evidence="3" id="KW-1185">Reference proteome</keyword>
<gene>
    <name evidence="2" type="primary">SKDI16G4110</name>
    <name evidence="2" type="ORF">SKDI_16G4110</name>
</gene>
<accession>A0AA35JA76</accession>
<dbReference type="GO" id="GO:0000329">
    <property type="term" value="C:fungal-type vacuole membrane"/>
    <property type="evidence" value="ECO:0007669"/>
    <property type="project" value="TreeGrafter"/>
</dbReference>
<dbReference type="EMBL" id="OX365911">
    <property type="protein sequence ID" value="CAI4054120.1"/>
    <property type="molecule type" value="Genomic_DNA"/>
</dbReference>
<dbReference type="PANTHER" id="PTHR48220">
    <property type="match status" value="1"/>
</dbReference>
<dbReference type="RefSeq" id="XP_056085769.1">
    <property type="nucleotide sequence ID" value="XM_056232007.1"/>
</dbReference>
<proteinExistence type="predicted"/>
<evidence type="ECO:0000313" key="2">
    <source>
        <dbReference type="EMBL" id="CAI4054120.1"/>
    </source>
</evidence>
<dbReference type="GO" id="GO:0006623">
    <property type="term" value="P:protein targeting to vacuole"/>
    <property type="evidence" value="ECO:0007669"/>
    <property type="project" value="TreeGrafter"/>
</dbReference>
<organism evidence="2 3">
    <name type="scientific">Saccharomyces kudriavzevii (strain ATCC MYA-4449 / AS 2.2408 / CBS 8840 / NBRC 1802 / NCYC 2889)</name>
    <name type="common">Yeast</name>
    <dbReference type="NCBI Taxonomy" id="226230"/>
    <lineage>
        <taxon>Eukaryota</taxon>
        <taxon>Fungi</taxon>
        <taxon>Dikarya</taxon>
        <taxon>Ascomycota</taxon>
        <taxon>Saccharomycotina</taxon>
        <taxon>Saccharomycetes</taxon>
        <taxon>Saccharomycetales</taxon>
        <taxon>Saccharomycetaceae</taxon>
        <taxon>Saccharomyces</taxon>
    </lineage>
</organism>
<name>A0AA35JA76_SACK1</name>
<feature type="signal peptide" evidence="1">
    <location>
        <begin position="1"/>
        <end position="20"/>
    </location>
</feature>
<dbReference type="InterPro" id="IPR053102">
    <property type="entry name" value="VPS_Associated"/>
</dbReference>
<feature type="chain" id="PRO_5041252716" description="VPS62-like protein" evidence="1">
    <location>
        <begin position="21"/>
        <end position="467"/>
    </location>
</feature>
<dbReference type="PANTHER" id="PTHR48220:SF1">
    <property type="entry name" value="VACUOLAR PROTEIN SORTING-ASSOCIATED PROTEIN 62-RELATED"/>
    <property type="match status" value="1"/>
</dbReference>
<keyword evidence="1" id="KW-0732">Signal</keyword>
<dbReference type="GeneID" id="80927813"/>
<evidence type="ECO:0000313" key="3">
    <source>
        <dbReference type="Proteomes" id="UP001162087"/>
    </source>
</evidence>
<sequence length="467" mass="53778">MLFERLLLWFLMVDVSVVQALVLPPLENYDPLEPLMKGDISMSQRNKIQFHGQLPPILNPVDVENDQRTLHVPGKIPSYVINHCPLVHLYSEEKYWPSDIAEYVQNFQIKDKRGNCMPTHENLTLHDLKAEYSADLFGNGSETLIPSGEVFLTSLDDFDKDPTWLLGHPPEYGTGYNSRAPAVLVVVDKGNGWVDAFWFFFYPFNHGPFIMGQGPWGNHVGDWEHSLVRFYNGIPKYLWMSAHSSGTGYRYEAVEKFKKLRKRKQQDDDDDNDGNNILERPLIFSARGTHANYASTGQHAHDIPFFFMPLSDFTDRGPLWDPSLNFYSYTFDGKTVTPSTEREKSLGLDWLHFQGGWGDQQLPAKDPRQKWCVAQWKYIGGPRGPLFKKLDRLNLCGGVKKWNFWNGGCPARRLIKKAEGMDAEKTDLMGDNCGILLYKIRPKWLRGLLRLLMWRGMLCSLMEFFTN</sequence>
<protein>
    <recommendedName>
        <fullName evidence="4">VPS62-like protein</fullName>
    </recommendedName>
</protein>
<dbReference type="Proteomes" id="UP001162087">
    <property type="component" value="Chromosome 16"/>
</dbReference>
<reference evidence="2" key="1">
    <citation type="submission" date="2022-10" db="EMBL/GenBank/DDBJ databases">
        <authorList>
            <person name="Byrne P K."/>
        </authorList>
    </citation>
    <scope>NUCLEOTIDE SEQUENCE</scope>
    <source>
        <strain evidence="2">IFO1802</strain>
    </source>
</reference>
<evidence type="ECO:0000256" key="1">
    <source>
        <dbReference type="SAM" id="SignalP"/>
    </source>
</evidence>
<evidence type="ECO:0008006" key="4">
    <source>
        <dbReference type="Google" id="ProtNLM"/>
    </source>
</evidence>
<dbReference type="AlphaFoldDB" id="A0AA35JA76"/>